<evidence type="ECO:0000256" key="6">
    <source>
        <dbReference type="SAM" id="Phobius"/>
    </source>
</evidence>
<dbReference type="PANTHER" id="PTHR14948:SF25">
    <property type="entry name" value="DUF4190 DOMAIN-CONTAINING PROTEIN"/>
    <property type="match status" value="1"/>
</dbReference>
<keyword evidence="4 6" id="KW-1133">Transmembrane helix</keyword>
<dbReference type="AlphaFoldDB" id="A0A7M7HJU8"/>
<evidence type="ECO:0000256" key="4">
    <source>
        <dbReference type="ARBA" id="ARBA00022989"/>
    </source>
</evidence>
<proteinExistence type="inferred from homology"/>
<accession>A0A7M7HJU8</accession>
<dbReference type="InterPro" id="IPR007593">
    <property type="entry name" value="CD225/Dispanin_fam"/>
</dbReference>
<protein>
    <recommendedName>
        <fullName evidence="9">Transmembrane protein</fullName>
    </recommendedName>
</protein>
<evidence type="ECO:0000256" key="3">
    <source>
        <dbReference type="ARBA" id="ARBA00022692"/>
    </source>
</evidence>
<evidence type="ECO:0000313" key="8">
    <source>
        <dbReference type="Proteomes" id="UP000007110"/>
    </source>
</evidence>
<reference evidence="8" key="1">
    <citation type="submission" date="2015-02" db="EMBL/GenBank/DDBJ databases">
        <title>Genome sequencing for Strongylocentrotus purpuratus.</title>
        <authorList>
            <person name="Murali S."/>
            <person name="Liu Y."/>
            <person name="Vee V."/>
            <person name="English A."/>
            <person name="Wang M."/>
            <person name="Skinner E."/>
            <person name="Han Y."/>
            <person name="Muzny D.M."/>
            <person name="Worley K.C."/>
            <person name="Gibbs R.A."/>
        </authorList>
    </citation>
    <scope>NUCLEOTIDE SEQUENCE</scope>
</reference>
<comment type="subcellular location">
    <subcellularLocation>
        <location evidence="1">Membrane</location>
    </subcellularLocation>
</comment>
<feature type="transmembrane region" description="Helical" evidence="6">
    <location>
        <begin position="125"/>
        <end position="145"/>
    </location>
</feature>
<evidence type="ECO:0008006" key="9">
    <source>
        <dbReference type="Google" id="ProtNLM"/>
    </source>
</evidence>
<dbReference type="GeneID" id="100890541"/>
<reference evidence="7" key="2">
    <citation type="submission" date="2021-01" db="UniProtKB">
        <authorList>
            <consortium name="EnsemblMetazoa"/>
        </authorList>
    </citation>
    <scope>IDENTIFICATION</scope>
</reference>
<comment type="similarity">
    <text evidence="2">Belongs to the CD225/Dispanin family.</text>
</comment>
<dbReference type="Pfam" id="PF04505">
    <property type="entry name" value="CD225"/>
    <property type="match status" value="1"/>
</dbReference>
<evidence type="ECO:0000256" key="5">
    <source>
        <dbReference type="ARBA" id="ARBA00023136"/>
    </source>
</evidence>
<keyword evidence="8" id="KW-1185">Reference proteome</keyword>
<name>A0A7M7HJU8_STRPU</name>
<sequence length="232" mass="25696">MRVLSLTRVSMVCRRTCTCDGFMKRCSGILTCYSIPSAIITASCKHSCSSSLGLTYVFRVEDQIKCRTSYSKTMTAQYKKLEKGLDLESGNALLDDSDTDQTFNKVPQAQGIGQARYGQQPDDHLLFAILTAVFCSTVFGIAAIAKSVDVRNRWLVGDVVGATQSSRAAKRFSVCSLVCGVLFFLTSLGLLVAFYMYTMSAMQEIDHLGQPSNMDQLEMLQQLQNQQQTQLR</sequence>
<dbReference type="Proteomes" id="UP000007110">
    <property type="component" value="Unassembled WGS sequence"/>
</dbReference>
<evidence type="ECO:0000256" key="1">
    <source>
        <dbReference type="ARBA" id="ARBA00004370"/>
    </source>
</evidence>
<keyword evidence="3 6" id="KW-0812">Transmembrane</keyword>
<dbReference type="KEGG" id="spu:100890541"/>
<dbReference type="InParanoid" id="A0A7M7HJU8"/>
<evidence type="ECO:0000313" key="7">
    <source>
        <dbReference type="EnsemblMetazoa" id="XP_011674245"/>
    </source>
</evidence>
<dbReference type="EnsemblMetazoa" id="XM_011675943">
    <property type="protein sequence ID" value="XP_011674245"/>
    <property type="gene ID" value="LOC100890541"/>
</dbReference>
<dbReference type="PANTHER" id="PTHR14948">
    <property type="entry name" value="NG5"/>
    <property type="match status" value="1"/>
</dbReference>
<organism evidence="7 8">
    <name type="scientific">Strongylocentrotus purpuratus</name>
    <name type="common">Purple sea urchin</name>
    <dbReference type="NCBI Taxonomy" id="7668"/>
    <lineage>
        <taxon>Eukaryota</taxon>
        <taxon>Metazoa</taxon>
        <taxon>Echinodermata</taxon>
        <taxon>Eleutherozoa</taxon>
        <taxon>Echinozoa</taxon>
        <taxon>Echinoidea</taxon>
        <taxon>Euechinoidea</taxon>
        <taxon>Echinacea</taxon>
        <taxon>Camarodonta</taxon>
        <taxon>Echinidea</taxon>
        <taxon>Strongylocentrotidae</taxon>
        <taxon>Strongylocentrotus</taxon>
    </lineage>
</organism>
<dbReference type="InterPro" id="IPR051423">
    <property type="entry name" value="CD225/Dispanin"/>
</dbReference>
<keyword evidence="5 6" id="KW-0472">Membrane</keyword>
<feature type="transmembrane region" description="Helical" evidence="6">
    <location>
        <begin position="174"/>
        <end position="197"/>
    </location>
</feature>
<dbReference type="RefSeq" id="XP_011674245.2">
    <property type="nucleotide sequence ID" value="XM_011675943.2"/>
</dbReference>
<evidence type="ECO:0000256" key="2">
    <source>
        <dbReference type="ARBA" id="ARBA00006843"/>
    </source>
</evidence>
<dbReference type="GO" id="GO:0016020">
    <property type="term" value="C:membrane"/>
    <property type="evidence" value="ECO:0000318"/>
    <property type="project" value="GO_Central"/>
</dbReference>